<dbReference type="HOGENOM" id="CLU_1151097_0_0_5"/>
<keyword evidence="1" id="KW-0812">Transmembrane</keyword>
<evidence type="ECO:0000313" key="3">
    <source>
        <dbReference type="Proteomes" id="UP000007460"/>
    </source>
</evidence>
<feature type="transmembrane region" description="Helical" evidence="1">
    <location>
        <begin position="188"/>
        <end position="206"/>
    </location>
</feature>
<keyword evidence="1" id="KW-1133">Transmembrane helix</keyword>
<reference evidence="2 3" key="1">
    <citation type="journal article" date="2010" name="J. Bacteriol.">
        <title>Complete genome sequence of "Candidatus Puniceispirillum marinum" IMCC1322, a representative of the SAR116 clade in the Alphaproteobacteria.</title>
        <authorList>
            <person name="Oh H.M."/>
            <person name="Kwon K.K."/>
            <person name="Kang I."/>
            <person name="Kang S.G."/>
            <person name="Lee J.H."/>
            <person name="Kim S.J."/>
            <person name="Cho J.C."/>
        </authorList>
    </citation>
    <scope>NUCLEOTIDE SEQUENCE [LARGE SCALE GENOMIC DNA]</scope>
    <source>
        <strain evidence="2 3">IMCC1322</strain>
    </source>
</reference>
<evidence type="ECO:0000313" key="2">
    <source>
        <dbReference type="EMBL" id="ADE38850.1"/>
    </source>
</evidence>
<dbReference type="Proteomes" id="UP000007460">
    <property type="component" value="Chromosome"/>
</dbReference>
<dbReference type="eggNOG" id="ENOG502ZP8B">
    <property type="taxonomic scope" value="Bacteria"/>
</dbReference>
<feature type="transmembrane region" description="Helical" evidence="1">
    <location>
        <begin position="160"/>
        <end position="181"/>
    </location>
</feature>
<dbReference type="OrthoDB" id="8684962at2"/>
<dbReference type="EMBL" id="CP001751">
    <property type="protein sequence ID" value="ADE38850.1"/>
    <property type="molecule type" value="Genomic_DNA"/>
</dbReference>
<gene>
    <name evidence="2" type="ordered locus">SAR116_0607</name>
</gene>
<feature type="transmembrane region" description="Helical" evidence="1">
    <location>
        <begin position="212"/>
        <end position="235"/>
    </location>
</feature>
<sequence>MIAFIQNIYYLSLLLLREEMREPGWLFWSVTFPFIIMVALFLQTTDSLNAKLFPIMLSFVSVVTAIRSTGAYLVGRREANFLQAFVSFPVAQKRYVLAQIIAGFVFTGIIVAAFGTLSSLFFNDVTIAENLHQIMRALGVVFCVICAGSVLNLIPLKFQTIMGLVTSTYAPMLLLTFAELIRFPNNMALALINTINPIAVGASFIGNNNTSWLVLTIWLIVCLGLLSATITWFNLETRWDK</sequence>
<dbReference type="KEGG" id="apb:SAR116_0607"/>
<feature type="transmembrane region" description="Helical" evidence="1">
    <location>
        <begin position="54"/>
        <end position="75"/>
    </location>
</feature>
<organism evidence="2 3">
    <name type="scientific">Puniceispirillum marinum (strain IMCC1322)</name>
    <dbReference type="NCBI Taxonomy" id="488538"/>
    <lineage>
        <taxon>Bacteria</taxon>
        <taxon>Pseudomonadati</taxon>
        <taxon>Pseudomonadota</taxon>
        <taxon>Alphaproteobacteria</taxon>
        <taxon>Candidatus Puniceispirillales</taxon>
        <taxon>Candidatus Puniceispirillaceae</taxon>
        <taxon>Candidatus Puniceispirillum</taxon>
    </lineage>
</organism>
<keyword evidence="1" id="KW-0472">Membrane</keyword>
<feature type="transmembrane region" description="Helical" evidence="1">
    <location>
        <begin position="95"/>
        <end position="122"/>
    </location>
</feature>
<evidence type="ECO:0000256" key="1">
    <source>
        <dbReference type="SAM" id="Phobius"/>
    </source>
</evidence>
<accession>D5BRF3</accession>
<dbReference type="RefSeq" id="WP_013045479.1">
    <property type="nucleotide sequence ID" value="NC_014010.1"/>
</dbReference>
<dbReference type="AlphaFoldDB" id="D5BRF3"/>
<keyword evidence="3" id="KW-1185">Reference proteome</keyword>
<feature type="transmembrane region" description="Helical" evidence="1">
    <location>
        <begin position="134"/>
        <end position="154"/>
    </location>
</feature>
<proteinExistence type="predicted"/>
<name>D5BRF3_PUNMI</name>
<evidence type="ECO:0008006" key="4">
    <source>
        <dbReference type="Google" id="ProtNLM"/>
    </source>
</evidence>
<protein>
    <recommendedName>
        <fullName evidence="4">ABC-2 type transporter domain-containing protein</fullName>
    </recommendedName>
</protein>
<feature type="transmembrane region" description="Helical" evidence="1">
    <location>
        <begin position="25"/>
        <end position="42"/>
    </location>
</feature>